<organism evidence="1 2">
    <name type="scientific">Halobaculum lipolyticum</name>
    <dbReference type="NCBI Taxonomy" id="3032001"/>
    <lineage>
        <taxon>Archaea</taxon>
        <taxon>Methanobacteriati</taxon>
        <taxon>Methanobacteriota</taxon>
        <taxon>Stenosarchaea group</taxon>
        <taxon>Halobacteria</taxon>
        <taxon>Halobacteriales</taxon>
        <taxon>Haloferacaceae</taxon>
        <taxon>Halobaculum</taxon>
    </lineage>
</organism>
<keyword evidence="2" id="KW-1185">Reference proteome</keyword>
<dbReference type="RefSeq" id="WP_284031694.1">
    <property type="nucleotide sequence ID" value="NZ_CP126154.1"/>
</dbReference>
<accession>A0ABD5W4G8</accession>
<dbReference type="GeneID" id="81126612"/>
<dbReference type="Proteomes" id="UP001596461">
    <property type="component" value="Unassembled WGS sequence"/>
</dbReference>
<dbReference type="AlphaFoldDB" id="A0ABD5W4G8"/>
<comment type="caution">
    <text evidence="1">The sequence shown here is derived from an EMBL/GenBank/DDBJ whole genome shotgun (WGS) entry which is preliminary data.</text>
</comment>
<proteinExistence type="predicted"/>
<protein>
    <submittedName>
        <fullName evidence="1">Uncharacterized protein</fullName>
    </submittedName>
</protein>
<evidence type="ECO:0000313" key="1">
    <source>
        <dbReference type="EMBL" id="MFC7068177.1"/>
    </source>
</evidence>
<evidence type="ECO:0000313" key="2">
    <source>
        <dbReference type="Proteomes" id="UP001596461"/>
    </source>
</evidence>
<reference evidence="1 2" key="1">
    <citation type="journal article" date="2019" name="Int. J. Syst. Evol. Microbiol.">
        <title>The Global Catalogue of Microorganisms (GCM) 10K type strain sequencing project: providing services to taxonomists for standard genome sequencing and annotation.</title>
        <authorList>
            <consortium name="The Broad Institute Genomics Platform"/>
            <consortium name="The Broad Institute Genome Sequencing Center for Infectious Disease"/>
            <person name="Wu L."/>
            <person name="Ma J."/>
        </authorList>
    </citation>
    <scope>NUCLEOTIDE SEQUENCE [LARGE SCALE GENOMIC DNA]</scope>
    <source>
        <strain evidence="1 2">DT31</strain>
    </source>
</reference>
<name>A0ABD5W4G8_9EURY</name>
<dbReference type="EMBL" id="JBHTAH010000001">
    <property type="protein sequence ID" value="MFC7068177.1"/>
    <property type="molecule type" value="Genomic_DNA"/>
</dbReference>
<sequence>MSVLTPATLSVLPMSLWLRAVGYPYEPYVPDLAMPEKLWSVAGHVLYALSVTLGYAV</sequence>
<gene>
    <name evidence="1" type="ORF">ACFQL9_00860</name>
</gene>